<organism evidence="1 2">
    <name type="scientific">Hibiscus sabdariffa</name>
    <name type="common">roselle</name>
    <dbReference type="NCBI Taxonomy" id="183260"/>
    <lineage>
        <taxon>Eukaryota</taxon>
        <taxon>Viridiplantae</taxon>
        <taxon>Streptophyta</taxon>
        <taxon>Embryophyta</taxon>
        <taxon>Tracheophyta</taxon>
        <taxon>Spermatophyta</taxon>
        <taxon>Magnoliopsida</taxon>
        <taxon>eudicotyledons</taxon>
        <taxon>Gunneridae</taxon>
        <taxon>Pentapetalae</taxon>
        <taxon>rosids</taxon>
        <taxon>malvids</taxon>
        <taxon>Malvales</taxon>
        <taxon>Malvaceae</taxon>
        <taxon>Malvoideae</taxon>
        <taxon>Hibiscus</taxon>
    </lineage>
</organism>
<evidence type="ECO:0000313" key="1">
    <source>
        <dbReference type="EMBL" id="KAK8579397.1"/>
    </source>
</evidence>
<keyword evidence="2" id="KW-1185">Reference proteome</keyword>
<evidence type="ECO:0000313" key="2">
    <source>
        <dbReference type="Proteomes" id="UP001472677"/>
    </source>
</evidence>
<gene>
    <name evidence="1" type="ORF">V6N12_069723</name>
</gene>
<comment type="caution">
    <text evidence="1">The sequence shown here is derived from an EMBL/GenBank/DDBJ whole genome shotgun (WGS) entry which is preliminary data.</text>
</comment>
<name>A0ABR2FEW2_9ROSI</name>
<protein>
    <submittedName>
        <fullName evidence="1">Uncharacterized protein</fullName>
    </submittedName>
</protein>
<accession>A0ABR2FEW2</accession>
<sequence>MDVVRTQILVTKNDDVFREYGNYGKFYFLFAPSRKRVLCSNSVSFLEYLKFRWDIRFKFNEPSFGFEDSISSWLSHDVGVAGIKVSSPLYSPKKDINPGKLRIMINAGSGIKVSSPVYSPKQDINPTKVGIMINAGSNSFAIQKFHSSFVSSEPGEPSVTND</sequence>
<reference evidence="1 2" key="1">
    <citation type="journal article" date="2024" name="G3 (Bethesda)">
        <title>Genome assembly of Hibiscus sabdariffa L. provides insights into metabolisms of medicinal natural products.</title>
        <authorList>
            <person name="Kim T."/>
        </authorList>
    </citation>
    <scope>NUCLEOTIDE SEQUENCE [LARGE SCALE GENOMIC DNA]</scope>
    <source>
        <strain evidence="1">TK-2024</strain>
        <tissue evidence="1">Old leaves</tissue>
    </source>
</reference>
<dbReference type="Proteomes" id="UP001472677">
    <property type="component" value="Unassembled WGS sequence"/>
</dbReference>
<proteinExistence type="predicted"/>
<dbReference type="EMBL" id="JBBPBM010000006">
    <property type="protein sequence ID" value="KAK8579397.1"/>
    <property type="molecule type" value="Genomic_DNA"/>
</dbReference>